<organism evidence="1">
    <name type="scientific">Oceanithermus profundus</name>
    <dbReference type="NCBI Taxonomy" id="187137"/>
    <lineage>
        <taxon>Bacteria</taxon>
        <taxon>Thermotogati</taxon>
        <taxon>Deinococcota</taxon>
        <taxon>Deinococci</taxon>
        <taxon>Thermales</taxon>
        <taxon>Thermaceae</taxon>
        <taxon>Oceanithermus</taxon>
    </lineage>
</organism>
<dbReference type="PANTHER" id="PTHR32154:SF0">
    <property type="entry name" value="PYRUVATE-FLAVODOXIN OXIDOREDUCTASE-RELATED"/>
    <property type="match status" value="1"/>
</dbReference>
<dbReference type="SUPFAM" id="SSF52518">
    <property type="entry name" value="Thiamin diphosphate-binding fold (THDP-binding)"/>
    <property type="match status" value="1"/>
</dbReference>
<dbReference type="GO" id="GO:0006979">
    <property type="term" value="P:response to oxidative stress"/>
    <property type="evidence" value="ECO:0007669"/>
    <property type="project" value="TreeGrafter"/>
</dbReference>
<dbReference type="InterPro" id="IPR029061">
    <property type="entry name" value="THDP-binding"/>
</dbReference>
<dbReference type="EMBL" id="DRNZ01000020">
    <property type="protein sequence ID" value="HHO57590.1"/>
    <property type="molecule type" value="Genomic_DNA"/>
</dbReference>
<protein>
    <submittedName>
        <fullName evidence="1">Thiamine pyrophosphate-binding protein</fullName>
    </submittedName>
</protein>
<dbReference type="Gene3D" id="3.40.50.970">
    <property type="match status" value="1"/>
</dbReference>
<dbReference type="InterPro" id="IPR050722">
    <property type="entry name" value="Pyruvate:ferred/Flavod_OxRd"/>
</dbReference>
<gene>
    <name evidence="1" type="ORF">ENJ85_00285</name>
</gene>
<accession>A0A7C5WQ61</accession>
<dbReference type="AlphaFoldDB" id="A0A7C5WQ61"/>
<dbReference type="PANTHER" id="PTHR32154">
    <property type="entry name" value="PYRUVATE-FLAVODOXIN OXIDOREDUCTASE-RELATED"/>
    <property type="match status" value="1"/>
</dbReference>
<reference evidence="1" key="1">
    <citation type="journal article" date="2020" name="mSystems">
        <title>Genome- and Community-Level Interaction Insights into Carbon Utilization and Element Cycling Functions of Hydrothermarchaeota in Hydrothermal Sediment.</title>
        <authorList>
            <person name="Zhou Z."/>
            <person name="Liu Y."/>
            <person name="Xu W."/>
            <person name="Pan J."/>
            <person name="Luo Z.H."/>
            <person name="Li M."/>
        </authorList>
    </citation>
    <scope>NUCLEOTIDE SEQUENCE [LARGE SCALE GENOMIC DNA]</scope>
    <source>
        <strain evidence="1">HyVt-523</strain>
    </source>
</reference>
<comment type="caution">
    <text evidence="1">The sequence shown here is derived from an EMBL/GenBank/DDBJ whole genome shotgun (WGS) entry which is preliminary data.</text>
</comment>
<evidence type="ECO:0000313" key="1">
    <source>
        <dbReference type="EMBL" id="HHO57590.1"/>
    </source>
</evidence>
<dbReference type="Proteomes" id="UP000886105">
    <property type="component" value="Unassembled WGS sequence"/>
</dbReference>
<proteinExistence type="predicted"/>
<sequence length="174" mass="19927">GKTEHRKEIAEILMMHPDVFVAQTTAAHFNHFYKAVFAANEYEGPSVLVVYTTCQPEHGVADDASARQARLAVDSRTFPVFVHDPRKGQRLSERLDLRMNPAIYDDWYTDPKTGQPLTFIDFARSEQRFAKHFDKDGNPSEVLLAVQEERLKNWRRLQELAGILDKKKQKAAGD</sequence>
<name>A0A7C5WQ61_9DEIN</name>
<feature type="non-terminal residue" evidence="1">
    <location>
        <position position="1"/>
    </location>
</feature>